<evidence type="ECO:0000313" key="3">
    <source>
        <dbReference type="Proteomes" id="UP001157114"/>
    </source>
</evidence>
<dbReference type="InterPro" id="IPR050383">
    <property type="entry name" value="GlyoxalaseI/FosfomycinResist"/>
</dbReference>
<dbReference type="PANTHER" id="PTHR21366">
    <property type="entry name" value="GLYOXALASE FAMILY PROTEIN"/>
    <property type="match status" value="1"/>
</dbReference>
<dbReference type="Gene3D" id="3.10.180.10">
    <property type="entry name" value="2,3-Dihydroxybiphenyl 1,2-Dioxygenase, domain 1"/>
    <property type="match status" value="1"/>
</dbReference>
<dbReference type="EMBL" id="BSSQ01000005">
    <property type="protein sequence ID" value="GLX67024.1"/>
    <property type="molecule type" value="Genomic_DNA"/>
</dbReference>
<dbReference type="InterPro" id="IPR037523">
    <property type="entry name" value="VOC_core"/>
</dbReference>
<dbReference type="PROSITE" id="PS51819">
    <property type="entry name" value="VOC"/>
    <property type="match status" value="1"/>
</dbReference>
<evidence type="ECO:0000313" key="2">
    <source>
        <dbReference type="EMBL" id="GLX67024.1"/>
    </source>
</evidence>
<dbReference type="SUPFAM" id="SSF54593">
    <property type="entry name" value="Glyoxalase/Bleomycin resistance protein/Dihydroxybiphenyl dioxygenase"/>
    <property type="match status" value="1"/>
</dbReference>
<accession>A0ABQ6G7U9</accession>
<dbReference type="RefSeq" id="WP_284237742.1">
    <property type="nucleotide sequence ID" value="NZ_BSSQ01000005.1"/>
</dbReference>
<name>A0ABQ6G7U9_9BACL</name>
<dbReference type="CDD" id="cd07253">
    <property type="entry name" value="GLOD5"/>
    <property type="match status" value="1"/>
</dbReference>
<dbReference type="InterPro" id="IPR004360">
    <property type="entry name" value="Glyas_Fos-R_dOase_dom"/>
</dbReference>
<keyword evidence="3" id="KW-1185">Reference proteome</keyword>
<reference evidence="2 3" key="1">
    <citation type="submission" date="2023-03" db="EMBL/GenBank/DDBJ databases">
        <title>Draft genome sequence of the bacteria which degrade cell wall of Tricholomamatutake.</title>
        <authorList>
            <person name="Konishi Y."/>
            <person name="Fukuta Y."/>
            <person name="Shirasaka N."/>
        </authorList>
    </citation>
    <scope>NUCLEOTIDE SEQUENCE [LARGE SCALE GENOMIC DNA]</scope>
    <source>
        <strain evidence="3">mu1</strain>
    </source>
</reference>
<dbReference type="Proteomes" id="UP001157114">
    <property type="component" value="Unassembled WGS sequence"/>
</dbReference>
<proteinExistence type="predicted"/>
<dbReference type="Pfam" id="PF00903">
    <property type="entry name" value="Glyoxalase"/>
    <property type="match status" value="1"/>
</dbReference>
<dbReference type="PANTHER" id="PTHR21366:SF14">
    <property type="entry name" value="GLYOXALASE DOMAIN-CONTAINING PROTEIN 5"/>
    <property type="match status" value="1"/>
</dbReference>
<sequence>MIKIESLDHLVLTVASIEKTVTFYEKVLNMEVVVFGDNRKALKFGSQKFNLHEAGKEFEPKARNPQTGSADFCLITKTPIVEVVRHLNACGVLVEEGPVNRTGAVGSIVSVYFRDPDYNLMEVSNYVD</sequence>
<comment type="caution">
    <text evidence="2">The sequence shown here is derived from an EMBL/GenBank/DDBJ whole genome shotgun (WGS) entry which is preliminary data.</text>
</comment>
<dbReference type="InterPro" id="IPR029068">
    <property type="entry name" value="Glyas_Bleomycin-R_OHBP_Dase"/>
</dbReference>
<organism evidence="2 3">
    <name type="scientific">Paenibacillus glycanilyticus</name>
    <dbReference type="NCBI Taxonomy" id="126569"/>
    <lineage>
        <taxon>Bacteria</taxon>
        <taxon>Bacillati</taxon>
        <taxon>Bacillota</taxon>
        <taxon>Bacilli</taxon>
        <taxon>Bacillales</taxon>
        <taxon>Paenibacillaceae</taxon>
        <taxon>Paenibacillus</taxon>
    </lineage>
</organism>
<feature type="domain" description="VOC" evidence="1">
    <location>
        <begin position="6"/>
        <end position="126"/>
    </location>
</feature>
<gene>
    <name evidence="2" type="primary">glod5</name>
    <name evidence="2" type="ORF">MU1_13680</name>
</gene>
<protein>
    <submittedName>
        <fullName evidence="2">Virulence protein</fullName>
    </submittedName>
</protein>
<evidence type="ECO:0000259" key="1">
    <source>
        <dbReference type="PROSITE" id="PS51819"/>
    </source>
</evidence>